<sequence>MERFFWVSIFGTLYTEEGQILTGVGERRREESKGRRFHPARRERVQNVNAAAELFNSFKDLSFFWLTVRVLGSSQEFKVAVAIEVLCELELSLKIKYYFDILRKLVHFAWRITNATMNLSQKSCTMNAEPRRNDSMVPLAATIAAPEVSGKVEVEDFEQLTKELGSASPLEIMDKALEKMRNNIAIAFSGAEDVALINYAKLTDRPFRVFSLDTGWLNPETYRFFDAVEKHYGIRIEYMFPDAVEVQALVLHGHLDFKYDPWPSISESAKGFGKENAHSRPQAPLSCAYSSVQVRFFHFNYPNIVFFLAFDMCVLRLASGCFPMLFPLLL</sequence>
<dbReference type="Gene3D" id="3.40.50.620">
    <property type="entry name" value="HUPs"/>
    <property type="match status" value="1"/>
</dbReference>
<dbReference type="SUPFAM" id="SSF52402">
    <property type="entry name" value="Adenine nucleotide alpha hydrolases-like"/>
    <property type="match status" value="1"/>
</dbReference>
<keyword evidence="2" id="KW-0411">Iron-sulfur</keyword>
<dbReference type="PANTHER" id="PTHR46482:SF9">
    <property type="entry name" value="5'-ADENYLYLSULFATE REDUCTASE 1, CHLOROPLASTIC"/>
    <property type="match status" value="1"/>
</dbReference>
<dbReference type="STRING" id="93759.A0A1R3KUK5"/>
<accession>A0A1R3KUK5</accession>
<reference evidence="5" key="1">
    <citation type="submission" date="2013-09" db="EMBL/GenBank/DDBJ databases">
        <title>Corchorus olitorius genome sequencing.</title>
        <authorList>
            <person name="Alam M."/>
            <person name="Haque M.S."/>
            <person name="Islam M.S."/>
            <person name="Emdad E.M."/>
            <person name="Islam M.M."/>
            <person name="Ahmed B."/>
            <person name="Halim A."/>
            <person name="Hossen Q.M.M."/>
            <person name="Hossain M.Z."/>
            <person name="Ahmed R."/>
            <person name="Khan M.M."/>
            <person name="Islam R."/>
            <person name="Rashid M.M."/>
            <person name="Khan S.A."/>
            <person name="Rahman M.S."/>
            <person name="Alam M."/>
            <person name="Yahiya A.S."/>
            <person name="Khan M.S."/>
            <person name="Azam M.S."/>
            <person name="Haque T."/>
            <person name="Lashkar M.Z.H."/>
            <person name="Akhand A.I."/>
            <person name="Morshed G."/>
            <person name="Roy S."/>
            <person name="Uddin K.S."/>
            <person name="Rabeya T."/>
            <person name="Hossain A.S."/>
            <person name="Chowdhury A."/>
            <person name="Snigdha A.R."/>
            <person name="Mortoza M.S."/>
            <person name="Matin S.A."/>
            <person name="Hoque S.M.E."/>
            <person name="Islam M.K."/>
            <person name="Roy D.K."/>
            <person name="Haider R."/>
            <person name="Moosa M.M."/>
            <person name="Elias S.M."/>
            <person name="Hasan A.M."/>
            <person name="Jahan S."/>
            <person name="Shafiuddin M."/>
            <person name="Mahmood N."/>
            <person name="Shommy N.S."/>
        </authorList>
    </citation>
    <scope>NUCLEOTIDE SEQUENCE [LARGE SCALE GENOMIC DNA]</scope>
    <source>
        <strain evidence="5">cv. O-4</strain>
    </source>
</reference>
<dbReference type="Proteomes" id="UP000187203">
    <property type="component" value="Unassembled WGS sequence"/>
</dbReference>
<dbReference type="InterPro" id="IPR002500">
    <property type="entry name" value="PAPS_reduct_dom"/>
</dbReference>
<organism evidence="4 5">
    <name type="scientific">Corchorus olitorius</name>
    <dbReference type="NCBI Taxonomy" id="93759"/>
    <lineage>
        <taxon>Eukaryota</taxon>
        <taxon>Viridiplantae</taxon>
        <taxon>Streptophyta</taxon>
        <taxon>Embryophyta</taxon>
        <taxon>Tracheophyta</taxon>
        <taxon>Spermatophyta</taxon>
        <taxon>Magnoliopsida</taxon>
        <taxon>eudicotyledons</taxon>
        <taxon>Gunneridae</taxon>
        <taxon>Pentapetalae</taxon>
        <taxon>rosids</taxon>
        <taxon>malvids</taxon>
        <taxon>Malvales</taxon>
        <taxon>Malvaceae</taxon>
        <taxon>Grewioideae</taxon>
        <taxon>Apeibeae</taxon>
        <taxon>Corchorus</taxon>
    </lineage>
</organism>
<dbReference type="GO" id="GO:0051536">
    <property type="term" value="F:iron-sulfur cluster binding"/>
    <property type="evidence" value="ECO:0007669"/>
    <property type="project" value="UniProtKB-KW"/>
</dbReference>
<feature type="domain" description="Phosphoadenosine phosphosulphate reductase" evidence="3">
    <location>
        <begin position="184"/>
        <end position="261"/>
    </location>
</feature>
<dbReference type="GO" id="GO:0003824">
    <property type="term" value="F:catalytic activity"/>
    <property type="evidence" value="ECO:0007669"/>
    <property type="project" value="InterPro"/>
</dbReference>
<dbReference type="PANTHER" id="PTHR46482">
    <property type="entry name" value="5'-ADENYLYLSULFATE REDUCTASE 3, CHLOROPLASTIC"/>
    <property type="match status" value="1"/>
</dbReference>
<dbReference type="OrthoDB" id="7869097at2759"/>
<keyword evidence="1" id="KW-0408">Iron</keyword>
<dbReference type="AlphaFoldDB" id="A0A1R3KUK5"/>
<keyword evidence="5" id="KW-1185">Reference proteome</keyword>
<keyword evidence="2" id="KW-0479">Metal-binding</keyword>
<evidence type="ECO:0000313" key="4">
    <source>
        <dbReference type="EMBL" id="OMP10762.1"/>
    </source>
</evidence>
<dbReference type="EMBL" id="AWUE01011305">
    <property type="protein sequence ID" value="OMP10762.1"/>
    <property type="molecule type" value="Genomic_DNA"/>
</dbReference>
<evidence type="ECO:0000259" key="3">
    <source>
        <dbReference type="Pfam" id="PF01507"/>
    </source>
</evidence>
<evidence type="ECO:0000256" key="2">
    <source>
        <dbReference type="ARBA" id="ARBA00023014"/>
    </source>
</evidence>
<proteinExistence type="predicted"/>
<name>A0A1R3KUK5_9ROSI</name>
<evidence type="ECO:0000313" key="5">
    <source>
        <dbReference type="Proteomes" id="UP000187203"/>
    </source>
</evidence>
<comment type="caution">
    <text evidence="4">The sequence shown here is derived from an EMBL/GenBank/DDBJ whole genome shotgun (WGS) entry which is preliminary data.</text>
</comment>
<dbReference type="Pfam" id="PF01507">
    <property type="entry name" value="PAPS_reduct"/>
    <property type="match status" value="1"/>
</dbReference>
<gene>
    <name evidence="4" type="ORF">COLO4_04289</name>
</gene>
<evidence type="ECO:0000256" key="1">
    <source>
        <dbReference type="ARBA" id="ARBA00023004"/>
    </source>
</evidence>
<protein>
    <submittedName>
        <fullName evidence="4">Phosphoadenosine phosphosulfate reductase</fullName>
    </submittedName>
</protein>
<dbReference type="InterPro" id="IPR014729">
    <property type="entry name" value="Rossmann-like_a/b/a_fold"/>
</dbReference>